<evidence type="ECO:0000313" key="3">
    <source>
        <dbReference type="Proteomes" id="UP000327013"/>
    </source>
</evidence>
<dbReference type="Proteomes" id="UP000327013">
    <property type="component" value="Unassembled WGS sequence"/>
</dbReference>
<feature type="region of interest" description="Disordered" evidence="1">
    <location>
        <begin position="1"/>
        <end position="22"/>
    </location>
</feature>
<sequence length="254" mass="27478">MGSTMLLAKSYRPSEQKSRVRAQEIHTGRMRERFTYRVAIEEEANARNKDNDPLKALAVDGLVDLAGTGGTVLRPVLADALLAAASRLCREHAGDEDKVLAQQCLLERHAVRPPLEGVVRLSAEDNLRRLHGLLAEEGDDKRTGRLGVQTSLRQESAPASVFERGSSSHEDGDDKGRSSLRARAGVARGVVAGAAGKSKVALAGRQGEIRKGELRKVEVFEALIATQLAETDGLDVRQRLGLDGRAPRGHRTGR</sequence>
<comment type="caution">
    <text evidence="2">The sequence shown here is derived from an EMBL/GenBank/DDBJ whole genome shotgun (WGS) entry which is preliminary data.</text>
</comment>
<name>A0A5N6L4V1_9ROSI</name>
<feature type="compositionally biased region" description="Basic and acidic residues" evidence="1">
    <location>
        <begin position="12"/>
        <end position="22"/>
    </location>
</feature>
<reference evidence="2 3" key="1">
    <citation type="submission" date="2019-06" db="EMBL/GenBank/DDBJ databases">
        <title>A chromosomal-level reference genome of Carpinus fangiana (Coryloideae, Betulaceae).</title>
        <authorList>
            <person name="Yang X."/>
            <person name="Wang Z."/>
            <person name="Zhang L."/>
            <person name="Hao G."/>
            <person name="Liu J."/>
            <person name="Yang Y."/>
        </authorList>
    </citation>
    <scope>NUCLEOTIDE SEQUENCE [LARGE SCALE GENOMIC DNA]</scope>
    <source>
        <strain evidence="2">Cfa_2016G</strain>
        <tissue evidence="2">Leaf</tissue>
    </source>
</reference>
<proteinExistence type="predicted"/>
<feature type="region of interest" description="Disordered" evidence="1">
    <location>
        <begin position="152"/>
        <end position="179"/>
    </location>
</feature>
<dbReference type="AlphaFoldDB" id="A0A5N6L4V1"/>
<accession>A0A5N6L4V1</accession>
<evidence type="ECO:0000256" key="1">
    <source>
        <dbReference type="SAM" id="MobiDB-lite"/>
    </source>
</evidence>
<dbReference type="EMBL" id="VIBQ01000107">
    <property type="protein sequence ID" value="KAB8801912.1"/>
    <property type="molecule type" value="Genomic_DNA"/>
</dbReference>
<keyword evidence="3" id="KW-1185">Reference proteome</keyword>
<feature type="compositionally biased region" description="Basic and acidic residues" evidence="1">
    <location>
        <begin position="166"/>
        <end position="177"/>
    </location>
</feature>
<gene>
    <name evidence="2" type="ORF">FH972_026733</name>
</gene>
<protein>
    <submittedName>
        <fullName evidence="2">Uncharacterized protein</fullName>
    </submittedName>
</protein>
<evidence type="ECO:0000313" key="2">
    <source>
        <dbReference type="EMBL" id="KAB8801912.1"/>
    </source>
</evidence>
<organism evidence="2 3">
    <name type="scientific">Carpinus fangiana</name>
    <dbReference type="NCBI Taxonomy" id="176857"/>
    <lineage>
        <taxon>Eukaryota</taxon>
        <taxon>Viridiplantae</taxon>
        <taxon>Streptophyta</taxon>
        <taxon>Embryophyta</taxon>
        <taxon>Tracheophyta</taxon>
        <taxon>Spermatophyta</taxon>
        <taxon>Magnoliopsida</taxon>
        <taxon>eudicotyledons</taxon>
        <taxon>Gunneridae</taxon>
        <taxon>Pentapetalae</taxon>
        <taxon>rosids</taxon>
        <taxon>fabids</taxon>
        <taxon>Fagales</taxon>
        <taxon>Betulaceae</taxon>
        <taxon>Carpinus</taxon>
    </lineage>
</organism>